<accession>A0ABP7JFG7</accession>
<reference evidence="3" key="1">
    <citation type="journal article" date="2019" name="Int. J. Syst. Evol. Microbiol.">
        <title>The Global Catalogue of Microorganisms (GCM) 10K type strain sequencing project: providing services to taxonomists for standard genome sequencing and annotation.</title>
        <authorList>
            <consortium name="The Broad Institute Genomics Platform"/>
            <consortium name="The Broad Institute Genome Sequencing Center for Infectious Disease"/>
            <person name="Wu L."/>
            <person name="Ma J."/>
        </authorList>
    </citation>
    <scope>NUCLEOTIDE SEQUENCE [LARGE SCALE GENOMIC DNA]</scope>
    <source>
        <strain evidence="3">JCM 16908</strain>
    </source>
</reference>
<evidence type="ECO:0000313" key="3">
    <source>
        <dbReference type="Proteomes" id="UP001500888"/>
    </source>
</evidence>
<name>A0ABP7JFG7_9ACTN</name>
<evidence type="ECO:0000256" key="1">
    <source>
        <dbReference type="SAM" id="MobiDB-lite"/>
    </source>
</evidence>
<comment type="caution">
    <text evidence="2">The sequence shown here is derived from an EMBL/GenBank/DDBJ whole genome shotgun (WGS) entry which is preliminary data.</text>
</comment>
<organism evidence="2 3">
    <name type="scientific">Sphaerisporangium flaviroseum</name>
    <dbReference type="NCBI Taxonomy" id="509199"/>
    <lineage>
        <taxon>Bacteria</taxon>
        <taxon>Bacillati</taxon>
        <taxon>Actinomycetota</taxon>
        <taxon>Actinomycetes</taxon>
        <taxon>Streptosporangiales</taxon>
        <taxon>Streptosporangiaceae</taxon>
        <taxon>Sphaerisporangium</taxon>
    </lineage>
</organism>
<proteinExistence type="predicted"/>
<protein>
    <submittedName>
        <fullName evidence="2">Uncharacterized protein</fullName>
    </submittedName>
</protein>
<sequence length="242" mass="25003">MSSDSGPGRATPLVGQAALKHLAATMRTAQPTPPRHSPIPAPAPAPMPATAAILQPNPAKPSPTLLAARSGGDAYWEGSEFEPDLEEEFWQDYPPVRVMGRYRMWAVAATCTLIAAVVVWATLDTGTSAPAPPPPGQAATSASGVASPPLEVLPPPPEPAQRISSKPPSAGSSKRPTPKATRRPDKPPGTVRRPVSTSAPRPTANRTHTRPPQTGPTEPPPPPVSSSAPQTGPTEPPPPPGQ</sequence>
<keyword evidence="3" id="KW-1185">Reference proteome</keyword>
<feature type="compositionally biased region" description="Polar residues" evidence="1">
    <location>
        <begin position="162"/>
        <end position="175"/>
    </location>
</feature>
<feature type="compositionally biased region" description="Pro residues" evidence="1">
    <location>
        <begin position="213"/>
        <end position="224"/>
    </location>
</feature>
<dbReference type="EMBL" id="BAAAZR010000059">
    <property type="protein sequence ID" value="GAA3843874.1"/>
    <property type="molecule type" value="Genomic_DNA"/>
</dbReference>
<feature type="compositionally biased region" description="Polar residues" evidence="1">
    <location>
        <begin position="195"/>
        <end position="206"/>
    </location>
</feature>
<feature type="compositionally biased region" description="Low complexity" evidence="1">
    <location>
        <begin position="137"/>
        <end position="150"/>
    </location>
</feature>
<feature type="region of interest" description="Disordered" evidence="1">
    <location>
        <begin position="129"/>
        <end position="242"/>
    </location>
</feature>
<evidence type="ECO:0000313" key="2">
    <source>
        <dbReference type="EMBL" id="GAA3843874.1"/>
    </source>
</evidence>
<dbReference type="Proteomes" id="UP001500888">
    <property type="component" value="Unassembled WGS sequence"/>
</dbReference>
<gene>
    <name evidence="2" type="ORF">GCM10022226_78580</name>
</gene>